<evidence type="ECO:0000313" key="1">
    <source>
        <dbReference type="EMBL" id="KAK3061333.1"/>
    </source>
</evidence>
<dbReference type="EMBL" id="JAWDJW010007908">
    <property type="protein sequence ID" value="KAK3061333.1"/>
    <property type="molecule type" value="Genomic_DNA"/>
</dbReference>
<keyword evidence="2" id="KW-1185">Reference proteome</keyword>
<reference evidence="1" key="1">
    <citation type="submission" date="2024-09" db="EMBL/GenBank/DDBJ databases">
        <title>Black Yeasts Isolated from many extreme environments.</title>
        <authorList>
            <person name="Coleine C."/>
            <person name="Stajich J.E."/>
            <person name="Selbmann L."/>
        </authorList>
    </citation>
    <scope>NUCLEOTIDE SEQUENCE</scope>
    <source>
        <strain evidence="1">CCFEE 5737</strain>
    </source>
</reference>
<evidence type="ECO:0000313" key="2">
    <source>
        <dbReference type="Proteomes" id="UP001186974"/>
    </source>
</evidence>
<protein>
    <submittedName>
        <fullName evidence="1">Uncharacterized protein</fullName>
    </submittedName>
</protein>
<comment type="caution">
    <text evidence="1">The sequence shown here is derived from an EMBL/GenBank/DDBJ whole genome shotgun (WGS) entry which is preliminary data.</text>
</comment>
<sequence>NIYNLPKIFTFSRLLAAPMVGYLILHNHHLYAVSLFLYAGLTDLLDGYLARRYSLQTVVGSVVDPMADKLLVTIVVVCLAANGTLPLWLATLMFGRDASLGLAAIYYPREFTRAEDFHAVLGFSAAERAGVSDDCVQVQHVPAALPYWRDDGVAVGRGAADLGCC</sequence>
<name>A0ACC3D3K5_9PEZI</name>
<dbReference type="Proteomes" id="UP001186974">
    <property type="component" value="Unassembled WGS sequence"/>
</dbReference>
<gene>
    <name evidence="1" type="ORF">LTS18_006490</name>
</gene>
<feature type="non-terminal residue" evidence="1">
    <location>
        <position position="1"/>
    </location>
</feature>
<accession>A0ACC3D3K5</accession>
<proteinExistence type="predicted"/>
<organism evidence="1 2">
    <name type="scientific">Coniosporium uncinatum</name>
    <dbReference type="NCBI Taxonomy" id="93489"/>
    <lineage>
        <taxon>Eukaryota</taxon>
        <taxon>Fungi</taxon>
        <taxon>Dikarya</taxon>
        <taxon>Ascomycota</taxon>
        <taxon>Pezizomycotina</taxon>
        <taxon>Dothideomycetes</taxon>
        <taxon>Dothideomycetes incertae sedis</taxon>
        <taxon>Coniosporium</taxon>
    </lineage>
</organism>